<comment type="subcellular location">
    <subcellularLocation>
        <location evidence="1">Secreted</location>
    </subcellularLocation>
</comment>
<dbReference type="GO" id="GO:0005125">
    <property type="term" value="F:cytokine activity"/>
    <property type="evidence" value="ECO:0007669"/>
    <property type="project" value="UniProtKB-KW"/>
</dbReference>
<accession>A0A8I3PIW2</accession>
<keyword evidence="3" id="KW-0202">Cytokine</keyword>
<evidence type="ECO:0000313" key="6">
    <source>
        <dbReference type="Ensembl" id="ENSCAFP00845034167.1"/>
    </source>
</evidence>
<reference evidence="6" key="3">
    <citation type="submission" date="2025-09" db="UniProtKB">
        <authorList>
            <consortium name="Ensembl"/>
        </authorList>
    </citation>
    <scope>IDENTIFICATION</scope>
    <source>
        <strain evidence="6">Boxer</strain>
    </source>
</reference>
<feature type="compositionally biased region" description="Basic residues" evidence="5">
    <location>
        <begin position="59"/>
        <end position="82"/>
    </location>
</feature>
<dbReference type="AlphaFoldDB" id="A0A8I3PIW2"/>
<reference evidence="6" key="2">
    <citation type="submission" date="2025-08" db="UniProtKB">
        <authorList>
            <consortium name="Ensembl"/>
        </authorList>
    </citation>
    <scope>IDENTIFICATION</scope>
    <source>
        <strain evidence="6">Boxer</strain>
    </source>
</reference>
<evidence type="ECO:0000256" key="3">
    <source>
        <dbReference type="ARBA" id="ARBA00022514"/>
    </source>
</evidence>
<sequence length="341" mass="36279">MPSPPPPPGGPGWYRRSLASPHPPSVLWEGEEPQKPSLPSSPSSPPRGGPLQFVVTALHVRKKKKKKKSLQNVPHRKKKKNPKPSEKNLRVGLADGIIKASPEPRLALPLRQPPGEQPRPAGPAPGPMDLRAGDSWGMLACLCAVLWHLPAVPALNRTGDPGPGPSIQKTYDLTRYLEHQLRSLAGTYVSTRGSGKVWELGKGEKKLVGERQDGGGVLVGNSGPGGPFGSKRSPCLAYCLPFLLGAPLLPIPGPRTRHVGRPRTRLGPLPHWLPAQPPASPWGLGKSLLFTPCCGVSCTGGAGWGWRGPTSHACVPARLCPRPGALLLWTHGPPFCLPLPS</sequence>
<dbReference type="Ensembl" id="ENSCAFT00845043612.1">
    <property type="protein sequence ID" value="ENSCAFP00845034167.1"/>
    <property type="gene ID" value="ENSCAFG00845024717.1"/>
</dbReference>
<evidence type="ECO:0000256" key="1">
    <source>
        <dbReference type="ARBA" id="ARBA00004613"/>
    </source>
</evidence>
<keyword evidence="7" id="KW-1185">Reference proteome</keyword>
<dbReference type="Proteomes" id="UP000805418">
    <property type="component" value="Unassembled WGS sequence"/>
</dbReference>
<feature type="region of interest" description="Disordered" evidence="5">
    <location>
        <begin position="1"/>
        <end position="129"/>
    </location>
</feature>
<dbReference type="GO" id="GO:0005615">
    <property type="term" value="C:extracellular space"/>
    <property type="evidence" value="ECO:0007669"/>
    <property type="project" value="UniProtKB-KW"/>
</dbReference>
<feature type="compositionally biased region" description="Pro residues" evidence="5">
    <location>
        <begin position="111"/>
        <end position="126"/>
    </location>
</feature>
<evidence type="ECO:0000256" key="5">
    <source>
        <dbReference type="SAM" id="MobiDB-lite"/>
    </source>
</evidence>
<feature type="compositionally biased region" description="Pro residues" evidence="5">
    <location>
        <begin position="1"/>
        <end position="10"/>
    </location>
</feature>
<dbReference type="InterPro" id="IPR010681">
    <property type="entry name" value="PRF/CT"/>
</dbReference>
<dbReference type="OrthoDB" id="8956155at2759"/>
<dbReference type="PANTHER" id="PTHR21353:SF7">
    <property type="entry name" value="CARDIOTROPHIN-LIKE CYTOKINE FACTOR 1"/>
    <property type="match status" value="1"/>
</dbReference>
<protein>
    <submittedName>
        <fullName evidence="6">Uncharacterized protein</fullName>
    </submittedName>
</protein>
<evidence type="ECO:0000256" key="2">
    <source>
        <dbReference type="ARBA" id="ARBA00007432"/>
    </source>
</evidence>
<name>A0A8I3PIW2_CANLF</name>
<proteinExistence type="inferred from homology"/>
<dbReference type="PANTHER" id="PTHR21353">
    <property type="match status" value="1"/>
</dbReference>
<reference evidence="6" key="1">
    <citation type="submission" date="2020-03" db="EMBL/GenBank/DDBJ databases">
        <title>Long-read based genome assembly of a Labrador retriever dog.</title>
        <authorList>
            <person name="Eory L."/>
            <person name="Zhang W."/>
            <person name="Schoenebeck J."/>
        </authorList>
    </citation>
    <scope>NUCLEOTIDE SEQUENCE [LARGE SCALE GENOMIC DNA]</scope>
    <source>
        <strain evidence="6">Labrador retriever</strain>
    </source>
</reference>
<evidence type="ECO:0000313" key="7">
    <source>
        <dbReference type="Proteomes" id="UP000805418"/>
    </source>
</evidence>
<comment type="similarity">
    <text evidence="2">Belongs to the IL-6 superfamily.</text>
</comment>
<evidence type="ECO:0000256" key="4">
    <source>
        <dbReference type="ARBA" id="ARBA00022525"/>
    </source>
</evidence>
<dbReference type="GeneTree" id="ENSGT01050000248398"/>
<organism evidence="6 7">
    <name type="scientific">Canis lupus familiaris</name>
    <name type="common">Dog</name>
    <name type="synonym">Canis familiaris</name>
    <dbReference type="NCBI Taxonomy" id="9615"/>
    <lineage>
        <taxon>Eukaryota</taxon>
        <taxon>Metazoa</taxon>
        <taxon>Chordata</taxon>
        <taxon>Craniata</taxon>
        <taxon>Vertebrata</taxon>
        <taxon>Euteleostomi</taxon>
        <taxon>Mammalia</taxon>
        <taxon>Eutheria</taxon>
        <taxon>Laurasiatheria</taxon>
        <taxon>Carnivora</taxon>
        <taxon>Caniformia</taxon>
        <taxon>Canidae</taxon>
        <taxon>Canis</taxon>
    </lineage>
</organism>
<keyword evidence="4" id="KW-0964">Secreted</keyword>